<protein>
    <submittedName>
        <fullName evidence="1">Uncharacterized protein</fullName>
    </submittedName>
</protein>
<comment type="caution">
    <text evidence="1">The sequence shown here is derived from an EMBL/GenBank/DDBJ whole genome shotgun (WGS) entry which is preliminary data.</text>
</comment>
<reference evidence="1 2" key="1">
    <citation type="submission" date="2024-11" db="EMBL/GenBank/DDBJ databases">
        <title>A near-complete genome assembly of Cinchona calisaya.</title>
        <authorList>
            <person name="Lian D.C."/>
            <person name="Zhao X.W."/>
            <person name="Wei L."/>
        </authorList>
    </citation>
    <scope>NUCLEOTIDE SEQUENCE [LARGE SCALE GENOMIC DNA]</scope>
    <source>
        <tissue evidence="1">Nenye</tissue>
    </source>
</reference>
<evidence type="ECO:0000313" key="2">
    <source>
        <dbReference type="Proteomes" id="UP001630127"/>
    </source>
</evidence>
<gene>
    <name evidence="1" type="ORF">ACH5RR_003355</name>
</gene>
<organism evidence="1 2">
    <name type="scientific">Cinchona calisaya</name>
    <dbReference type="NCBI Taxonomy" id="153742"/>
    <lineage>
        <taxon>Eukaryota</taxon>
        <taxon>Viridiplantae</taxon>
        <taxon>Streptophyta</taxon>
        <taxon>Embryophyta</taxon>
        <taxon>Tracheophyta</taxon>
        <taxon>Spermatophyta</taxon>
        <taxon>Magnoliopsida</taxon>
        <taxon>eudicotyledons</taxon>
        <taxon>Gunneridae</taxon>
        <taxon>Pentapetalae</taxon>
        <taxon>asterids</taxon>
        <taxon>lamiids</taxon>
        <taxon>Gentianales</taxon>
        <taxon>Rubiaceae</taxon>
        <taxon>Cinchonoideae</taxon>
        <taxon>Cinchoneae</taxon>
        <taxon>Cinchona</taxon>
    </lineage>
</organism>
<keyword evidence="2" id="KW-1185">Reference proteome</keyword>
<dbReference type="EMBL" id="JBJUIK010000002">
    <property type="protein sequence ID" value="KAL3534894.1"/>
    <property type="molecule type" value="Genomic_DNA"/>
</dbReference>
<dbReference type="Proteomes" id="UP001630127">
    <property type="component" value="Unassembled WGS sequence"/>
</dbReference>
<dbReference type="AlphaFoldDB" id="A0ABD3AUP3"/>
<sequence length="215" mass="24849">MGQHFDVELSSARPSVEVEAFSKHILDIHDEIRRRIAINNEKYTSHEDLKRKFAEFQERDEVMVHIRPKRYPKEDMGINNIFNIEDLTSYTGHLIDPGEKATKVSLPPTVRLRDEVYYVLDHQLVSIREKKRRLQERGLGWLFGRAWGRQRSSWGSLRVETGGGRSCNGMAMERLEQETVEGDLELDISHNKDEGRGGIIKGCHPHLTVKLCNCN</sequence>
<name>A0ABD3AUP3_9GENT</name>
<accession>A0ABD3AUP3</accession>
<proteinExistence type="predicted"/>
<evidence type="ECO:0000313" key="1">
    <source>
        <dbReference type="EMBL" id="KAL3534894.1"/>
    </source>
</evidence>